<reference evidence="9 10" key="1">
    <citation type="journal article" date="2020" name="Cell">
        <title>Large-Scale Comparative Analyses of Tick Genomes Elucidate Their Genetic Diversity and Vector Capacities.</title>
        <authorList>
            <consortium name="Tick Genome and Microbiome Consortium (TIGMIC)"/>
            <person name="Jia N."/>
            <person name="Wang J."/>
            <person name="Shi W."/>
            <person name="Du L."/>
            <person name="Sun Y."/>
            <person name="Zhan W."/>
            <person name="Jiang J.F."/>
            <person name="Wang Q."/>
            <person name="Zhang B."/>
            <person name="Ji P."/>
            <person name="Bell-Sakyi L."/>
            <person name="Cui X.M."/>
            <person name="Yuan T.T."/>
            <person name="Jiang B.G."/>
            <person name="Yang W.F."/>
            <person name="Lam T.T."/>
            <person name="Chang Q.C."/>
            <person name="Ding S.J."/>
            <person name="Wang X.J."/>
            <person name="Zhu J.G."/>
            <person name="Ruan X.D."/>
            <person name="Zhao L."/>
            <person name="Wei J.T."/>
            <person name="Ye R.Z."/>
            <person name="Que T.C."/>
            <person name="Du C.H."/>
            <person name="Zhou Y.H."/>
            <person name="Cheng J.X."/>
            <person name="Dai P.F."/>
            <person name="Guo W.B."/>
            <person name="Han X.H."/>
            <person name="Huang E.J."/>
            <person name="Li L.F."/>
            <person name="Wei W."/>
            <person name="Gao Y.C."/>
            <person name="Liu J.Z."/>
            <person name="Shao H.Z."/>
            <person name="Wang X."/>
            <person name="Wang C.C."/>
            <person name="Yang T.C."/>
            <person name="Huo Q.B."/>
            <person name="Li W."/>
            <person name="Chen H.Y."/>
            <person name="Chen S.E."/>
            <person name="Zhou L.G."/>
            <person name="Ni X.B."/>
            <person name="Tian J.H."/>
            <person name="Sheng Y."/>
            <person name="Liu T."/>
            <person name="Pan Y.S."/>
            <person name="Xia L.Y."/>
            <person name="Li J."/>
            <person name="Zhao F."/>
            <person name="Cao W.C."/>
        </authorList>
    </citation>
    <scope>NUCLEOTIDE SEQUENCE [LARGE SCALE GENOMIC DNA]</scope>
    <source>
        <strain evidence="9">HaeL-2018</strain>
    </source>
</reference>
<dbReference type="Gene3D" id="2.30.39.10">
    <property type="entry name" value="Alpha-1-antitrypsin, domain 1"/>
    <property type="match status" value="1"/>
</dbReference>
<dbReference type="PROSITE" id="PS00284">
    <property type="entry name" value="SERPIN"/>
    <property type="match status" value="1"/>
</dbReference>
<dbReference type="PANTHER" id="PTHR11461">
    <property type="entry name" value="SERINE PROTEASE INHIBITOR, SERPIN"/>
    <property type="match status" value="1"/>
</dbReference>
<dbReference type="Pfam" id="PF00079">
    <property type="entry name" value="Serpin"/>
    <property type="match status" value="1"/>
</dbReference>
<evidence type="ECO:0000313" key="9">
    <source>
        <dbReference type="EMBL" id="KAH9375449.1"/>
    </source>
</evidence>
<dbReference type="Proteomes" id="UP000821853">
    <property type="component" value="Chromosome 5"/>
</dbReference>
<evidence type="ECO:0000313" key="10">
    <source>
        <dbReference type="Proteomes" id="UP000821853"/>
    </source>
</evidence>
<feature type="domain" description="Serpin" evidence="8">
    <location>
        <begin position="1"/>
        <end position="322"/>
    </location>
</feature>
<accession>A0A9J6GKN7</accession>
<dbReference type="SUPFAM" id="SSF56574">
    <property type="entry name" value="Serpins"/>
    <property type="match status" value="1"/>
</dbReference>
<sequence length="323" mass="35118">MPGTTGRGPDRCSTQTLCEFSHTGLTVTSFSGLYYDSRVSLDSFFVEPLSNIDLSVQKRDFACSPSQCRLALNGLLRAITDFAFKEDVFNEDCIDANAMLVLASAFSFGSRWFSVGNAHRSTGPFRGESAKAGAVEKNVPTVCLTGNFRVGEFADSDGFEATVVEIPYQDPRRSLAVFLPAPTSSLVALEEKLTAAKVLTCLRRLEQKLVKVILPRVTVHCVTDLKHHLKLLGAVSVFSKTSDLSNMARCKGLRVSAAKQVAVFRVGHRGAKQPDAKEAVRNAVRAPSGSPVKKVTVDRPFLFLVIARNPDTVLLLGSITRLH</sequence>
<name>A0A9J6GKN7_HAELO</name>
<evidence type="ECO:0000259" key="8">
    <source>
        <dbReference type="SMART" id="SM00093"/>
    </source>
</evidence>
<evidence type="ECO:0000256" key="4">
    <source>
        <dbReference type="ARBA" id="ARBA00022690"/>
    </source>
</evidence>
<comment type="subcellular location">
    <subcellularLocation>
        <location evidence="1">Secreted</location>
    </subcellularLocation>
</comment>
<dbReference type="PANTHER" id="PTHR11461:SF211">
    <property type="entry name" value="GH10112P-RELATED"/>
    <property type="match status" value="1"/>
</dbReference>
<evidence type="ECO:0000256" key="2">
    <source>
        <dbReference type="ARBA" id="ARBA00009500"/>
    </source>
</evidence>
<dbReference type="InterPro" id="IPR023796">
    <property type="entry name" value="Serpin_dom"/>
</dbReference>
<keyword evidence="5" id="KW-0722">Serine protease inhibitor</keyword>
<dbReference type="GO" id="GO:0005615">
    <property type="term" value="C:extracellular space"/>
    <property type="evidence" value="ECO:0007669"/>
    <property type="project" value="InterPro"/>
</dbReference>
<comment type="similarity">
    <text evidence="2 7">Belongs to the serpin family.</text>
</comment>
<keyword evidence="6" id="KW-0325">Glycoprotein</keyword>
<keyword evidence="4" id="KW-0646">Protease inhibitor</keyword>
<evidence type="ECO:0000256" key="1">
    <source>
        <dbReference type="ARBA" id="ARBA00004613"/>
    </source>
</evidence>
<dbReference type="InterPro" id="IPR042185">
    <property type="entry name" value="Serpin_sf_2"/>
</dbReference>
<organism evidence="9 10">
    <name type="scientific">Haemaphysalis longicornis</name>
    <name type="common">Bush tick</name>
    <dbReference type="NCBI Taxonomy" id="44386"/>
    <lineage>
        <taxon>Eukaryota</taxon>
        <taxon>Metazoa</taxon>
        <taxon>Ecdysozoa</taxon>
        <taxon>Arthropoda</taxon>
        <taxon>Chelicerata</taxon>
        <taxon>Arachnida</taxon>
        <taxon>Acari</taxon>
        <taxon>Parasitiformes</taxon>
        <taxon>Ixodida</taxon>
        <taxon>Ixodoidea</taxon>
        <taxon>Ixodidae</taxon>
        <taxon>Haemaphysalinae</taxon>
        <taxon>Haemaphysalis</taxon>
    </lineage>
</organism>
<dbReference type="SMART" id="SM00093">
    <property type="entry name" value="SERPIN"/>
    <property type="match status" value="1"/>
</dbReference>
<dbReference type="InterPro" id="IPR023795">
    <property type="entry name" value="Serpin_CS"/>
</dbReference>
<proteinExistence type="inferred from homology"/>
<comment type="caution">
    <text evidence="9">The sequence shown here is derived from an EMBL/GenBank/DDBJ whole genome shotgun (WGS) entry which is preliminary data.</text>
</comment>
<dbReference type="GO" id="GO:0004867">
    <property type="term" value="F:serine-type endopeptidase inhibitor activity"/>
    <property type="evidence" value="ECO:0007669"/>
    <property type="project" value="UniProtKB-KW"/>
</dbReference>
<dbReference type="OrthoDB" id="6485505at2759"/>
<dbReference type="Gene3D" id="3.30.497.10">
    <property type="entry name" value="Antithrombin, subunit I, domain 2"/>
    <property type="match status" value="1"/>
</dbReference>
<dbReference type="VEuPathDB" id="VectorBase:HLOH_060027"/>
<dbReference type="InterPro" id="IPR042178">
    <property type="entry name" value="Serpin_sf_1"/>
</dbReference>
<keyword evidence="3" id="KW-0964">Secreted</keyword>
<evidence type="ECO:0000256" key="5">
    <source>
        <dbReference type="ARBA" id="ARBA00022900"/>
    </source>
</evidence>
<evidence type="ECO:0000256" key="7">
    <source>
        <dbReference type="RuleBase" id="RU000411"/>
    </source>
</evidence>
<protein>
    <recommendedName>
        <fullName evidence="8">Serpin domain-containing protein</fullName>
    </recommendedName>
</protein>
<gene>
    <name evidence="9" type="ORF">HPB48_011194</name>
</gene>
<dbReference type="InterPro" id="IPR000215">
    <property type="entry name" value="Serpin_fam"/>
</dbReference>
<dbReference type="EMBL" id="JABSTR010000007">
    <property type="protein sequence ID" value="KAH9375449.1"/>
    <property type="molecule type" value="Genomic_DNA"/>
</dbReference>
<dbReference type="InterPro" id="IPR036186">
    <property type="entry name" value="Serpin_sf"/>
</dbReference>
<evidence type="ECO:0000256" key="6">
    <source>
        <dbReference type="ARBA" id="ARBA00023180"/>
    </source>
</evidence>
<evidence type="ECO:0000256" key="3">
    <source>
        <dbReference type="ARBA" id="ARBA00022525"/>
    </source>
</evidence>
<dbReference type="AlphaFoldDB" id="A0A9J6GKN7"/>
<keyword evidence="10" id="KW-1185">Reference proteome</keyword>